<accession>A0A398CV40</accession>
<feature type="region of interest" description="Disordered" evidence="1">
    <location>
        <begin position="33"/>
        <end position="88"/>
    </location>
</feature>
<keyword evidence="2" id="KW-0472">Membrane</keyword>
<dbReference type="AlphaFoldDB" id="A0A398CV40"/>
<sequence>MESTKFCTECGKPLPPEVKHCPNCGADVIDLHPTPSDDVQEAVTASPTQEPLPQPISAGPYGMAQTPSPGMPASQPAQAAPYGASSAVLQSPNSNAPAPYPQATAALGIQRTRGARLPKQLGGGIIAILGGVAMLVAQGFFVSKEGWSSLNLLNVGLALLCLVSGVVSLVVRGWGWVILGVLLSGGVFALCGVKLYQAVQWIRTVVPAEATAWTLQNGGIIWIGGMILGILAFSRALQSLSRR</sequence>
<gene>
    <name evidence="4" type="ORF">SMC7_04420</name>
</gene>
<keyword evidence="2" id="KW-0812">Transmembrane</keyword>
<feature type="domain" description="Zinc-ribbon" evidence="3">
    <location>
        <begin position="6"/>
        <end position="27"/>
    </location>
</feature>
<evidence type="ECO:0000259" key="3">
    <source>
        <dbReference type="Pfam" id="PF13240"/>
    </source>
</evidence>
<feature type="transmembrane region" description="Helical" evidence="2">
    <location>
        <begin position="219"/>
        <end position="237"/>
    </location>
</feature>
<dbReference type="Proteomes" id="UP000266328">
    <property type="component" value="Unassembled WGS sequence"/>
</dbReference>
<evidence type="ECO:0000313" key="4">
    <source>
        <dbReference type="EMBL" id="RIE06040.1"/>
    </source>
</evidence>
<evidence type="ECO:0000256" key="2">
    <source>
        <dbReference type="SAM" id="Phobius"/>
    </source>
</evidence>
<dbReference type="Pfam" id="PF13240">
    <property type="entry name" value="Zn_Ribbon_1"/>
    <property type="match status" value="1"/>
</dbReference>
<keyword evidence="2" id="KW-1133">Transmembrane helix</keyword>
<feature type="transmembrane region" description="Helical" evidence="2">
    <location>
        <begin position="121"/>
        <end position="141"/>
    </location>
</feature>
<evidence type="ECO:0000313" key="5">
    <source>
        <dbReference type="Proteomes" id="UP000266328"/>
    </source>
</evidence>
<dbReference type="RefSeq" id="WP_119089139.1">
    <property type="nucleotide sequence ID" value="NZ_QXIS01000027.1"/>
</dbReference>
<feature type="transmembrane region" description="Helical" evidence="2">
    <location>
        <begin position="153"/>
        <end position="171"/>
    </location>
</feature>
<comment type="caution">
    <text evidence="4">The sequence shown here is derived from an EMBL/GenBank/DDBJ whole genome shotgun (WGS) entry which is preliminary data.</text>
</comment>
<protein>
    <submittedName>
        <fullName evidence="4">Zinc-ribbon domain-containing protein</fullName>
    </submittedName>
</protein>
<keyword evidence="5" id="KW-1185">Reference proteome</keyword>
<dbReference type="EMBL" id="QXIS01000027">
    <property type="protein sequence ID" value="RIE06040.1"/>
    <property type="molecule type" value="Genomic_DNA"/>
</dbReference>
<name>A0A398CV40_9BACT</name>
<evidence type="ECO:0000256" key="1">
    <source>
        <dbReference type="SAM" id="MobiDB-lite"/>
    </source>
</evidence>
<feature type="transmembrane region" description="Helical" evidence="2">
    <location>
        <begin position="178"/>
        <end position="199"/>
    </location>
</feature>
<proteinExistence type="predicted"/>
<reference evidence="4 5" key="1">
    <citation type="submission" date="2018-09" db="EMBL/GenBank/DDBJ databases">
        <title>Discovery and Ecogenomic Context for Candidatus Cryosericales, a Global Caldiserica Order Active in Thawing Permafrost.</title>
        <authorList>
            <person name="Martinez M.A."/>
            <person name="Woodcroft B.J."/>
            <person name="Ignacio Espinoza J.C."/>
            <person name="Zayed A."/>
            <person name="Singleton C.M."/>
            <person name="Boyd J."/>
            <person name="Li Y.-F."/>
            <person name="Purvine S."/>
            <person name="Maughan H."/>
            <person name="Hodgkins S.B."/>
            <person name="Anderson D."/>
            <person name="Sederholm M."/>
            <person name="Temperton B."/>
            <person name="Saleska S.R."/>
            <person name="Tyson G.W."/>
            <person name="Rich V.I."/>
        </authorList>
    </citation>
    <scope>NUCLEOTIDE SEQUENCE [LARGE SCALE GENOMIC DNA]</scope>
    <source>
        <strain evidence="4 5">SMC7</strain>
    </source>
</reference>
<organism evidence="4 5">
    <name type="scientific">Candidatus Cryosericum terrychapinii</name>
    <dbReference type="NCBI Taxonomy" id="2290919"/>
    <lineage>
        <taxon>Bacteria</taxon>
        <taxon>Pseudomonadati</taxon>
        <taxon>Caldisericota/Cryosericota group</taxon>
        <taxon>Candidatus Cryosericota</taxon>
        <taxon>Candidatus Cryosericia</taxon>
        <taxon>Candidatus Cryosericales</taxon>
        <taxon>Candidatus Cryosericaceae</taxon>
        <taxon>Candidatus Cryosericum</taxon>
    </lineage>
</organism>
<dbReference type="OrthoDB" id="9815959at2"/>
<dbReference type="InterPro" id="IPR026870">
    <property type="entry name" value="Zinc_ribbon_dom"/>
</dbReference>